<keyword evidence="1" id="KW-0472">Membrane</keyword>
<feature type="transmembrane region" description="Helical" evidence="1">
    <location>
        <begin position="104"/>
        <end position="125"/>
    </location>
</feature>
<dbReference type="Proteomes" id="UP001520140">
    <property type="component" value="Unassembled WGS sequence"/>
</dbReference>
<keyword evidence="1" id="KW-1133">Transmembrane helix</keyword>
<dbReference type="InterPro" id="IPR036854">
    <property type="entry name" value="Photo_II_D1/D2_sf"/>
</dbReference>
<dbReference type="EMBL" id="JABUKG010000002">
    <property type="protein sequence ID" value="MBY6319606.1"/>
    <property type="molecule type" value="Genomic_DNA"/>
</dbReference>
<evidence type="ECO:0000256" key="1">
    <source>
        <dbReference type="SAM" id="Phobius"/>
    </source>
</evidence>
<keyword evidence="1" id="KW-0812">Transmembrane</keyword>
<protein>
    <submittedName>
        <fullName evidence="2">Uncharacterized protein</fullName>
    </submittedName>
</protein>
<evidence type="ECO:0000313" key="2">
    <source>
        <dbReference type="EMBL" id="MBY6319606.1"/>
    </source>
</evidence>
<keyword evidence="3" id="KW-1185">Reference proteome</keyword>
<accession>A0ABS7NNP4</accession>
<name>A0ABS7NNP4_9NOCA</name>
<dbReference type="RefSeq" id="WP_157889555.1">
    <property type="nucleotide sequence ID" value="NZ_JABUKE010000002.1"/>
</dbReference>
<feature type="transmembrane region" description="Helical" evidence="1">
    <location>
        <begin position="31"/>
        <end position="51"/>
    </location>
</feature>
<feature type="transmembrane region" description="Helical" evidence="1">
    <location>
        <begin position="71"/>
        <end position="92"/>
    </location>
</feature>
<evidence type="ECO:0000313" key="3">
    <source>
        <dbReference type="Proteomes" id="UP001520140"/>
    </source>
</evidence>
<gene>
    <name evidence="2" type="ORF">HQ605_02095</name>
</gene>
<dbReference type="SUPFAM" id="SSF81483">
    <property type="entry name" value="Bacterial photosystem II reaction centre, L and M subunits"/>
    <property type="match status" value="1"/>
</dbReference>
<organism evidence="2 3">
    <name type="scientific">Rhodococcoides kroppenstedtii</name>
    <dbReference type="NCBI Taxonomy" id="293050"/>
    <lineage>
        <taxon>Bacteria</taxon>
        <taxon>Bacillati</taxon>
        <taxon>Actinomycetota</taxon>
        <taxon>Actinomycetes</taxon>
        <taxon>Mycobacteriales</taxon>
        <taxon>Nocardiaceae</taxon>
        <taxon>Rhodococcoides</taxon>
    </lineage>
</organism>
<feature type="transmembrane region" description="Helical" evidence="1">
    <location>
        <begin position="131"/>
        <end position="155"/>
    </location>
</feature>
<comment type="caution">
    <text evidence="2">The sequence shown here is derived from an EMBL/GenBank/DDBJ whole genome shotgun (WGS) entry which is preliminary data.</text>
</comment>
<reference evidence="2 3" key="1">
    <citation type="submission" date="2020-06" db="EMBL/GenBank/DDBJ databases">
        <title>Taxonomy, biology and ecology of Rhodococcus bacteria occurring in California pistachio and other woody hosts as revealed by genome sequence analyses.</title>
        <authorList>
            <person name="Gai Y."/>
            <person name="Riely B."/>
        </authorList>
    </citation>
    <scope>NUCLEOTIDE SEQUENCE [LARGE SCALE GENOMIC DNA]</scope>
    <source>
        <strain evidence="2 3">BP-284</strain>
    </source>
</reference>
<proteinExistence type="predicted"/>
<sequence>MTGRKTRSALEIEALVGLTVAVTTSTSGPRFVGLLGAIMAWNVVSTTLHYTHNFLMAEDYPPVSPFFPNATAYRVGIAVFWPLLTALGIWAFRRYRSGRFRGVASALIAYAMLGFTSPGHFFGGVPDIPPFFMATIFTDFLGGAALLAFAAHLIVGGRRVRTQGAVSA</sequence>